<dbReference type="SUPFAM" id="SSF49899">
    <property type="entry name" value="Concanavalin A-like lectins/glucanases"/>
    <property type="match status" value="1"/>
</dbReference>
<dbReference type="InterPro" id="IPR013320">
    <property type="entry name" value="ConA-like_dom_sf"/>
</dbReference>
<dbReference type="GO" id="GO:0004222">
    <property type="term" value="F:metalloendopeptidase activity"/>
    <property type="evidence" value="ECO:0007669"/>
    <property type="project" value="UniProtKB-UniRule"/>
</dbReference>
<keyword evidence="4 10" id="KW-0378">Hydrolase</keyword>
<reference evidence="16" key="1">
    <citation type="submission" date="2020-10" db="EMBL/GenBank/DDBJ databases">
        <title>Chromosome-scale genome assembly of the Allis shad, Alosa alosa.</title>
        <authorList>
            <person name="Margot Z."/>
            <person name="Christophe K."/>
            <person name="Cabau C."/>
            <person name="Louis A."/>
            <person name="Berthelot C."/>
            <person name="Parey E."/>
            <person name="Roest Crollius H."/>
            <person name="Montfort J."/>
            <person name="Robinson-Rechavi M."/>
            <person name="Bucao C."/>
            <person name="Bouchez O."/>
            <person name="Gislard M."/>
            <person name="Lluch J."/>
            <person name="Milhes M."/>
            <person name="Lampietro C."/>
            <person name="Lopez Roques C."/>
            <person name="Donnadieu C."/>
            <person name="Braasch I."/>
            <person name="Desvignes T."/>
            <person name="Postlethwait J."/>
            <person name="Bobe J."/>
            <person name="Guiguen Y."/>
        </authorList>
    </citation>
    <scope>NUCLEOTIDE SEQUENCE</scope>
    <source>
        <strain evidence="16">M-15738</strain>
        <tissue evidence="16">Blood</tissue>
    </source>
</reference>
<evidence type="ECO:0000259" key="14">
    <source>
        <dbReference type="PROSITE" id="PS50060"/>
    </source>
</evidence>
<feature type="compositionally biased region" description="Low complexity" evidence="12">
    <location>
        <begin position="603"/>
        <end position="621"/>
    </location>
</feature>
<evidence type="ECO:0000256" key="4">
    <source>
        <dbReference type="ARBA" id="ARBA00022801"/>
    </source>
</evidence>
<comment type="caution">
    <text evidence="10">Lacks conserved residue(s) required for the propagation of feature annotation.</text>
</comment>
<keyword evidence="6 10" id="KW-0482">Metalloprotease</keyword>
<keyword evidence="8" id="KW-1015">Disulfide bond</keyword>
<evidence type="ECO:0000256" key="10">
    <source>
        <dbReference type="PROSITE-ProRule" id="PRU01211"/>
    </source>
</evidence>
<dbReference type="PRINTS" id="PR00480">
    <property type="entry name" value="ASTACIN"/>
</dbReference>
<feature type="binding site" evidence="10">
    <location>
        <position position="141"/>
    </location>
    <ligand>
        <name>Zn(2+)</name>
        <dbReference type="ChEBI" id="CHEBI:29105"/>
        <note>catalytic</note>
    </ligand>
</feature>
<dbReference type="Gene3D" id="2.60.120.200">
    <property type="match status" value="1"/>
</dbReference>
<dbReference type="Pfam" id="PF01400">
    <property type="entry name" value="Astacin"/>
    <property type="match status" value="1"/>
</dbReference>
<evidence type="ECO:0000256" key="6">
    <source>
        <dbReference type="ARBA" id="ARBA00023049"/>
    </source>
</evidence>
<dbReference type="EMBL" id="JADWDJ010000013">
    <property type="protein sequence ID" value="KAG5270979.1"/>
    <property type="molecule type" value="Genomic_DNA"/>
</dbReference>
<comment type="caution">
    <text evidence="16">The sequence shown here is derived from an EMBL/GenBank/DDBJ whole genome shotgun (WGS) entry which is preliminary data.</text>
</comment>
<dbReference type="InterPro" id="IPR000998">
    <property type="entry name" value="MAM_dom"/>
</dbReference>
<feature type="domain" description="MAM" evidence="14">
    <location>
        <begin position="242"/>
        <end position="409"/>
    </location>
</feature>
<keyword evidence="13" id="KW-1133">Transmembrane helix</keyword>
<dbReference type="PROSITE" id="PS50060">
    <property type="entry name" value="MAM_2"/>
    <property type="match status" value="1"/>
</dbReference>
<dbReference type="InterPro" id="IPR001506">
    <property type="entry name" value="Peptidase_M12A"/>
</dbReference>
<dbReference type="PANTHER" id="PTHR10127">
    <property type="entry name" value="DISCOIDIN, CUB, EGF, LAMININ , AND ZINC METALLOPROTEASE DOMAIN CONTAINING"/>
    <property type="match status" value="1"/>
</dbReference>
<dbReference type="GO" id="GO:0016020">
    <property type="term" value="C:membrane"/>
    <property type="evidence" value="ECO:0007669"/>
    <property type="project" value="InterPro"/>
</dbReference>
<keyword evidence="13" id="KW-0812">Transmembrane</keyword>
<dbReference type="PRINTS" id="PR00020">
    <property type="entry name" value="MAMDOMAIN"/>
</dbReference>
<evidence type="ECO:0000313" key="17">
    <source>
        <dbReference type="Proteomes" id="UP000823561"/>
    </source>
</evidence>
<dbReference type="Pfam" id="PF00629">
    <property type="entry name" value="MAM"/>
    <property type="match status" value="1"/>
</dbReference>
<evidence type="ECO:0000259" key="15">
    <source>
        <dbReference type="PROSITE" id="PS51864"/>
    </source>
</evidence>
<evidence type="ECO:0000256" key="13">
    <source>
        <dbReference type="SAM" id="Phobius"/>
    </source>
</evidence>
<feature type="binding site" evidence="10">
    <location>
        <position position="131"/>
    </location>
    <ligand>
        <name>Zn(2+)</name>
        <dbReference type="ChEBI" id="CHEBI:29105"/>
        <note>catalytic</note>
    </ligand>
</feature>
<dbReference type="GO" id="GO:0008270">
    <property type="term" value="F:zinc ion binding"/>
    <property type="evidence" value="ECO:0007669"/>
    <property type="project" value="UniProtKB-UniRule"/>
</dbReference>
<dbReference type="SMART" id="SM00137">
    <property type="entry name" value="MAM"/>
    <property type="match status" value="1"/>
</dbReference>
<dbReference type="InterPro" id="IPR024079">
    <property type="entry name" value="MetalloPept_cat_dom_sf"/>
</dbReference>
<dbReference type="SMART" id="SM00235">
    <property type="entry name" value="ZnMc"/>
    <property type="match status" value="1"/>
</dbReference>
<feature type="region of interest" description="Disordered" evidence="12">
    <location>
        <begin position="601"/>
        <end position="630"/>
    </location>
</feature>
<evidence type="ECO:0000256" key="9">
    <source>
        <dbReference type="ARBA" id="ARBA00023180"/>
    </source>
</evidence>
<evidence type="ECO:0000256" key="12">
    <source>
        <dbReference type="SAM" id="MobiDB-lite"/>
    </source>
</evidence>
<keyword evidence="1 10" id="KW-0645">Protease</keyword>
<dbReference type="InterPro" id="IPR008974">
    <property type="entry name" value="TRAF-like"/>
</dbReference>
<keyword evidence="13" id="KW-0472">Membrane</keyword>
<feature type="active site" evidence="10">
    <location>
        <position position="132"/>
    </location>
</feature>
<dbReference type="PANTHER" id="PTHR10127:SF903">
    <property type="entry name" value="MEPRIN A SUBUNIT"/>
    <property type="match status" value="1"/>
</dbReference>
<keyword evidence="7" id="KW-0865">Zymogen</keyword>
<name>A0AAV6G7C6_9TELE</name>
<dbReference type="Proteomes" id="UP000823561">
    <property type="component" value="Chromosome 13"/>
</dbReference>
<dbReference type="CDD" id="cd06263">
    <property type="entry name" value="MAM"/>
    <property type="match status" value="1"/>
</dbReference>
<evidence type="ECO:0000313" key="16">
    <source>
        <dbReference type="EMBL" id="KAG5270979.1"/>
    </source>
</evidence>
<feature type="binding site" evidence="10">
    <location>
        <position position="135"/>
    </location>
    <ligand>
        <name>Zn(2+)</name>
        <dbReference type="ChEBI" id="CHEBI:29105"/>
        <note>catalytic</note>
    </ligand>
</feature>
<dbReference type="Pfam" id="PF22486">
    <property type="entry name" value="MATH_2"/>
    <property type="match status" value="1"/>
</dbReference>
<dbReference type="Gene3D" id="2.60.210.10">
    <property type="entry name" value="Apoptosis, Tumor Necrosis Factor Receptor Associated Protein 2, Chain A"/>
    <property type="match status" value="1"/>
</dbReference>
<dbReference type="SUPFAM" id="SSF55486">
    <property type="entry name" value="Metalloproteases ('zincins'), catalytic domain"/>
    <property type="match status" value="1"/>
</dbReference>
<keyword evidence="2 10" id="KW-0479">Metal-binding</keyword>
<dbReference type="GO" id="GO:0006508">
    <property type="term" value="P:proteolysis"/>
    <property type="evidence" value="ECO:0007669"/>
    <property type="project" value="UniProtKB-KW"/>
</dbReference>
<keyword evidence="17" id="KW-1185">Reference proteome</keyword>
<dbReference type="InterPro" id="IPR006026">
    <property type="entry name" value="Peptidase_Metallo"/>
</dbReference>
<evidence type="ECO:0000256" key="5">
    <source>
        <dbReference type="ARBA" id="ARBA00022833"/>
    </source>
</evidence>
<dbReference type="FunFam" id="3.40.390.10:FF:000015">
    <property type="entry name" value="Meprin A subunit"/>
    <property type="match status" value="1"/>
</dbReference>
<accession>A0AAV6G7C6</accession>
<dbReference type="SUPFAM" id="SSF49599">
    <property type="entry name" value="TRAF domain-like"/>
    <property type="match status" value="1"/>
</dbReference>
<evidence type="ECO:0000256" key="2">
    <source>
        <dbReference type="ARBA" id="ARBA00022723"/>
    </source>
</evidence>
<sequence>MTFGLVSSLPNPILRVENLDITVINKGLDLFEGDIKTTRRRRSIRSTLHRWPLPVPYDLDWSLDMNAKGVILRAFEQFRLKTCVDFRPQFWNEQHIEIKKALGCWSQVGKNEWEQELSIGSDCDTVATVEHELMHALGFWHEQSRYDRDNHISINWGNIEAGKEKNFEIRTNDTNSTMDTPYDYFSVMHYPKDAFSNGKGSTIITKLPEFQDVIGQRLDMSHYDVEELNKFYRCNESISFLDHCSFDDDMCGMSVCSKSSVRWERVRRAVGGPHSDHTLLDTHSQGFFMHFSTKRGRIEDSAKMETRRMTPRRSCKVQCLEFFYYHSGSWSDQLNIWIREFDGLDDMKGTRRLMGQIKGSPADYWQLFHVPLNATKTFQVEFEARKGQGTSSGGFSVDDMNLSETECPHHTWQIRNFEGQLNANTNSSVMFSPKYYSSDDYSYQIAAVLTRDDFVVFARLVSGIFDDNLQWPCAWRQITFILLDQNPHIQKRMSKQSSITTSPSWITSQYFGRPSDWGSLNMHGFYYANKVWPHGLVMTTTQLRSRDFLKGGDAFLLISMKDISRLRYTNNLRCPTVKVKSISVSPLPPTKDDGPCGTKIPITTTSTHPPTTTTSSTTASTLRASDNSPVTPPERCNNIFSFTCYKTKISTGALVLVVLFIFIFGMLCTCCCNKTKRDVPSAENRVFMQMQ</sequence>
<dbReference type="InterPro" id="IPR002083">
    <property type="entry name" value="MATH/TRAF_dom"/>
</dbReference>
<dbReference type="AlphaFoldDB" id="A0AAV6G7C6"/>
<evidence type="ECO:0000256" key="1">
    <source>
        <dbReference type="ARBA" id="ARBA00022670"/>
    </source>
</evidence>
<comment type="cofactor">
    <cofactor evidence="10 11">
        <name>Zn(2+)</name>
        <dbReference type="ChEBI" id="CHEBI:29105"/>
    </cofactor>
    <text evidence="10 11">Binds 1 zinc ion per subunit.</text>
</comment>
<keyword evidence="9" id="KW-0325">Glycoprotein</keyword>
<evidence type="ECO:0000256" key="7">
    <source>
        <dbReference type="ARBA" id="ARBA00023145"/>
    </source>
</evidence>
<dbReference type="Gene3D" id="3.40.390.10">
    <property type="entry name" value="Collagenase (Catalytic Domain)"/>
    <property type="match status" value="1"/>
</dbReference>
<proteinExistence type="predicted"/>
<evidence type="ECO:0000256" key="8">
    <source>
        <dbReference type="ARBA" id="ARBA00023157"/>
    </source>
</evidence>
<protein>
    <recommendedName>
        <fullName evidence="11">Metalloendopeptidase</fullName>
        <ecNumber evidence="11">3.4.24.-</ecNumber>
    </recommendedName>
</protein>
<dbReference type="PROSITE" id="PS51864">
    <property type="entry name" value="ASTACIN"/>
    <property type="match status" value="1"/>
</dbReference>
<organism evidence="16 17">
    <name type="scientific">Alosa alosa</name>
    <name type="common">allis shad</name>
    <dbReference type="NCBI Taxonomy" id="278164"/>
    <lineage>
        <taxon>Eukaryota</taxon>
        <taxon>Metazoa</taxon>
        <taxon>Chordata</taxon>
        <taxon>Craniata</taxon>
        <taxon>Vertebrata</taxon>
        <taxon>Euteleostomi</taxon>
        <taxon>Actinopterygii</taxon>
        <taxon>Neopterygii</taxon>
        <taxon>Teleostei</taxon>
        <taxon>Clupei</taxon>
        <taxon>Clupeiformes</taxon>
        <taxon>Clupeoidei</taxon>
        <taxon>Clupeidae</taxon>
        <taxon>Alosa</taxon>
    </lineage>
</organism>
<feature type="domain" description="Peptidase M12A" evidence="15">
    <location>
        <begin position="42"/>
        <end position="235"/>
    </location>
</feature>
<evidence type="ECO:0000256" key="11">
    <source>
        <dbReference type="RuleBase" id="RU361183"/>
    </source>
</evidence>
<dbReference type="EC" id="3.4.24.-" evidence="11"/>
<evidence type="ECO:0000256" key="3">
    <source>
        <dbReference type="ARBA" id="ARBA00022729"/>
    </source>
</evidence>
<keyword evidence="3" id="KW-0732">Signal</keyword>
<feature type="transmembrane region" description="Helical" evidence="13">
    <location>
        <begin position="649"/>
        <end position="672"/>
    </location>
</feature>
<gene>
    <name evidence="16" type="ORF">AALO_G00174510</name>
</gene>
<keyword evidence="5 10" id="KW-0862">Zinc</keyword>